<keyword evidence="12" id="KW-1133">Transmembrane helix</keyword>
<evidence type="ECO:0000256" key="17">
    <source>
        <dbReference type="RuleBase" id="RU003779"/>
    </source>
</evidence>
<dbReference type="AlphaFoldDB" id="A0ABD0UK47"/>
<dbReference type="PANTHER" id="PTHR31803">
    <property type="entry name" value="ALTERNATIVE OXIDASE"/>
    <property type="match status" value="1"/>
</dbReference>
<dbReference type="PANTHER" id="PTHR31803:SF3">
    <property type="entry name" value="ALTERNATIVE OXIDASE"/>
    <property type="match status" value="1"/>
</dbReference>
<keyword evidence="15" id="KW-0496">Mitochondrion</keyword>
<evidence type="ECO:0000256" key="14">
    <source>
        <dbReference type="ARBA" id="ARBA00023004"/>
    </source>
</evidence>
<keyword evidence="16 17" id="KW-0472">Membrane</keyword>
<dbReference type="FunFam" id="1.20.1260.140:FF:000001">
    <property type="entry name" value="Ubiquinol oxidase"/>
    <property type="match status" value="1"/>
</dbReference>
<dbReference type="Gene3D" id="1.20.1260.140">
    <property type="entry name" value="Alternative oxidase"/>
    <property type="match status" value="1"/>
</dbReference>
<evidence type="ECO:0000256" key="8">
    <source>
        <dbReference type="ARBA" id="ARBA00022723"/>
    </source>
</evidence>
<comment type="caution">
    <text evidence="18">The sequence shown here is derived from an EMBL/GenBank/DDBJ whole genome shotgun (WGS) entry which is preliminary data.</text>
</comment>
<dbReference type="GO" id="GO:0009916">
    <property type="term" value="F:alternative oxidase activity"/>
    <property type="evidence" value="ECO:0007669"/>
    <property type="project" value="UniProtKB-UniRule"/>
</dbReference>
<comment type="subunit">
    <text evidence="4">Homodimer; disulfide-linked.</text>
</comment>
<dbReference type="GO" id="GO:0098803">
    <property type="term" value="C:respiratory chain complex"/>
    <property type="evidence" value="ECO:0007669"/>
    <property type="project" value="UniProtKB-UniRule"/>
</dbReference>
<sequence>MSSPAVLSIRQKLQTSQKHHIISIPPRYTIQIRLLPKVPPTCTNSYVALHYSSTSANKRAGRSAPSLYINRRLPSAAEQRARIHFAFQKKSLLMGSRMAVAPAMKIVGNRLFSTAAISRPAVSWFTNHAIRYGSAGPVFGSRFMGTAAVSAEDAGETAKLASGKKEDKAVMSYWGVEHKKVVKEDGSQWKWACFRPWDTYSSDLSIDLGKHHLPVTWMDKLAQRTVKTLRWPTDIFFQRRYGCRAMMLETVAAVPGMVGGMLLHLSSLRRFEHSGGWIRSLLEEAENERMHLMTFMEVSQPRWYERALVIAVQGVFFNAYFLGYLISPKFAHRVVGYLEEEAIHSYTEFLKEIDEGNIDNVPAPAIAIDYWRLQPGATLRDVVMVVRADEAHHRDVNHYASDIHVNGLKLKELPAPVGYH</sequence>
<evidence type="ECO:0000256" key="12">
    <source>
        <dbReference type="ARBA" id="ARBA00022989"/>
    </source>
</evidence>
<organism evidence="18 19">
    <name type="scientific">Dendrobium thyrsiflorum</name>
    <name type="common">Pinecone-like raceme dendrobium</name>
    <name type="synonym">Orchid</name>
    <dbReference type="NCBI Taxonomy" id="117978"/>
    <lineage>
        <taxon>Eukaryota</taxon>
        <taxon>Viridiplantae</taxon>
        <taxon>Streptophyta</taxon>
        <taxon>Embryophyta</taxon>
        <taxon>Tracheophyta</taxon>
        <taxon>Spermatophyta</taxon>
        <taxon>Magnoliopsida</taxon>
        <taxon>Liliopsida</taxon>
        <taxon>Asparagales</taxon>
        <taxon>Orchidaceae</taxon>
        <taxon>Epidendroideae</taxon>
        <taxon>Malaxideae</taxon>
        <taxon>Dendrobiinae</taxon>
        <taxon>Dendrobium</taxon>
    </lineage>
</organism>
<evidence type="ECO:0000256" key="7">
    <source>
        <dbReference type="ARBA" id="ARBA00022692"/>
    </source>
</evidence>
<accession>A0ABD0UK47</accession>
<evidence type="ECO:0000256" key="5">
    <source>
        <dbReference type="ARBA" id="ARBA00022448"/>
    </source>
</evidence>
<keyword evidence="8 17" id="KW-0479">Metal-binding</keyword>
<evidence type="ECO:0000313" key="18">
    <source>
        <dbReference type="EMBL" id="KAL0912961.1"/>
    </source>
</evidence>
<comment type="catalytic activity">
    <reaction evidence="1 17">
        <text>2 a ubiquinol + O2 = 2 a ubiquinone + 2 H2O</text>
        <dbReference type="Rhea" id="RHEA:30255"/>
        <dbReference type="Rhea" id="RHEA-COMP:9565"/>
        <dbReference type="Rhea" id="RHEA-COMP:9566"/>
        <dbReference type="ChEBI" id="CHEBI:15377"/>
        <dbReference type="ChEBI" id="CHEBI:15379"/>
        <dbReference type="ChEBI" id="CHEBI:16389"/>
        <dbReference type="ChEBI" id="CHEBI:17976"/>
        <dbReference type="EC" id="1.10.3.11"/>
    </reaction>
</comment>
<evidence type="ECO:0000313" key="19">
    <source>
        <dbReference type="Proteomes" id="UP001552299"/>
    </source>
</evidence>
<protein>
    <recommendedName>
        <fullName evidence="17">Ubiquinol oxidase</fullName>
        <ecNumber evidence="17">1.10.3.11</ecNumber>
    </recommendedName>
</protein>
<keyword evidence="9" id="KW-0999">Mitochondrion inner membrane</keyword>
<proteinExistence type="inferred from homology"/>
<gene>
    <name evidence="18" type="ORF">M5K25_016385</name>
</gene>
<keyword evidence="7 17" id="KW-0812">Transmembrane</keyword>
<dbReference type="GO" id="GO:0106292">
    <property type="term" value="F:superoxide-generating NADPH oxidase activity"/>
    <property type="evidence" value="ECO:0007669"/>
    <property type="project" value="UniProtKB-ARBA"/>
</dbReference>
<dbReference type="GO" id="GO:0046872">
    <property type="term" value="F:metal ion binding"/>
    <property type="evidence" value="ECO:0007669"/>
    <property type="project" value="UniProtKB-UniRule"/>
</dbReference>
<evidence type="ECO:0000256" key="16">
    <source>
        <dbReference type="ARBA" id="ARBA00023136"/>
    </source>
</evidence>
<keyword evidence="5" id="KW-0813">Transport</keyword>
<evidence type="ECO:0000256" key="13">
    <source>
        <dbReference type="ARBA" id="ARBA00023002"/>
    </source>
</evidence>
<evidence type="ECO:0000256" key="4">
    <source>
        <dbReference type="ARBA" id="ARBA00011748"/>
    </source>
</evidence>
<evidence type="ECO:0000256" key="11">
    <source>
        <dbReference type="ARBA" id="ARBA00022982"/>
    </source>
</evidence>
<dbReference type="InterPro" id="IPR038659">
    <property type="entry name" value="AOX_sf"/>
</dbReference>
<dbReference type="Pfam" id="PF01786">
    <property type="entry name" value="AOX"/>
    <property type="match status" value="1"/>
</dbReference>
<dbReference type="EMBL" id="JANQDX010000013">
    <property type="protein sequence ID" value="KAL0912961.1"/>
    <property type="molecule type" value="Genomic_DNA"/>
</dbReference>
<evidence type="ECO:0000256" key="6">
    <source>
        <dbReference type="ARBA" id="ARBA00022660"/>
    </source>
</evidence>
<evidence type="ECO:0000256" key="15">
    <source>
        <dbReference type="ARBA" id="ARBA00023128"/>
    </source>
</evidence>
<keyword evidence="6 17" id="KW-0679">Respiratory chain</keyword>
<evidence type="ECO:0000256" key="3">
    <source>
        <dbReference type="ARBA" id="ARBA00008388"/>
    </source>
</evidence>
<keyword evidence="10" id="KW-0809">Transit peptide</keyword>
<dbReference type="GO" id="GO:0102721">
    <property type="term" value="F:ubiquinol:oxygen oxidoreductase activity"/>
    <property type="evidence" value="ECO:0007669"/>
    <property type="project" value="UniProtKB-EC"/>
</dbReference>
<dbReference type="EC" id="1.10.3.11" evidence="17"/>
<keyword evidence="19" id="KW-1185">Reference proteome</keyword>
<reference evidence="18 19" key="1">
    <citation type="journal article" date="2024" name="Plant Biotechnol. J.">
        <title>Dendrobium thyrsiflorum genome and its molecular insights into genes involved in important horticultural traits.</title>
        <authorList>
            <person name="Chen B."/>
            <person name="Wang J.Y."/>
            <person name="Zheng P.J."/>
            <person name="Li K.L."/>
            <person name="Liang Y.M."/>
            <person name="Chen X.F."/>
            <person name="Zhang C."/>
            <person name="Zhao X."/>
            <person name="He X."/>
            <person name="Zhang G.Q."/>
            <person name="Liu Z.J."/>
            <person name="Xu Q."/>
        </authorList>
    </citation>
    <scope>NUCLEOTIDE SEQUENCE [LARGE SCALE GENOMIC DNA]</scope>
    <source>
        <strain evidence="18">GZMU011</strain>
    </source>
</reference>
<comment type="subcellular location">
    <subcellularLocation>
        <location evidence="2">Mitochondrion inner membrane</location>
        <topology evidence="2">Multi-pass membrane protein</topology>
    </subcellularLocation>
</comment>
<comment type="similarity">
    <text evidence="3 17">Belongs to the alternative oxidase family.</text>
</comment>
<name>A0ABD0UK47_DENTH</name>
<keyword evidence="14 17" id="KW-0408">Iron</keyword>
<dbReference type="InterPro" id="IPR002680">
    <property type="entry name" value="AOX"/>
</dbReference>
<comment type="cofactor">
    <cofactor evidence="17">
        <name>Fe cation</name>
        <dbReference type="ChEBI" id="CHEBI:24875"/>
    </cofactor>
    <text evidence="17">Binds 2 iron ions per subunit.</text>
</comment>
<keyword evidence="11 17" id="KW-0249">Electron transport</keyword>
<keyword evidence="13 17" id="KW-0560">Oxidoreductase</keyword>
<evidence type="ECO:0000256" key="9">
    <source>
        <dbReference type="ARBA" id="ARBA00022792"/>
    </source>
</evidence>
<evidence type="ECO:0000256" key="2">
    <source>
        <dbReference type="ARBA" id="ARBA00004448"/>
    </source>
</evidence>
<dbReference type="CDD" id="cd01053">
    <property type="entry name" value="AOX"/>
    <property type="match status" value="1"/>
</dbReference>
<evidence type="ECO:0000256" key="10">
    <source>
        <dbReference type="ARBA" id="ARBA00022946"/>
    </source>
</evidence>
<dbReference type="Proteomes" id="UP001552299">
    <property type="component" value="Unassembled WGS sequence"/>
</dbReference>
<dbReference type="GO" id="GO:0005743">
    <property type="term" value="C:mitochondrial inner membrane"/>
    <property type="evidence" value="ECO:0007669"/>
    <property type="project" value="UniProtKB-SubCell"/>
</dbReference>
<evidence type="ECO:0000256" key="1">
    <source>
        <dbReference type="ARBA" id="ARBA00001192"/>
    </source>
</evidence>